<accession>A0A2G1BQ88</accession>
<dbReference type="AlphaFoldDB" id="A0A2G1BQ88"/>
<dbReference type="Proteomes" id="UP000222163">
    <property type="component" value="Unassembled WGS sequence"/>
</dbReference>
<dbReference type="RefSeq" id="WP_176550719.1">
    <property type="nucleotide sequence ID" value="NZ_PDUU01001145.1"/>
</dbReference>
<protein>
    <submittedName>
        <fullName evidence="1">Uncharacterized protein</fullName>
    </submittedName>
</protein>
<proteinExistence type="predicted"/>
<evidence type="ECO:0000313" key="1">
    <source>
        <dbReference type="EMBL" id="PHN95735.1"/>
    </source>
</evidence>
<sequence>GLPPVTLDAVVDRLQAARALGAEAWGKQWAQRDRRGFEFALDQVVDAAQTWVRRMQSMAPAQRPAYLAPAREVPGACVPQGPDGRERLLLAWALEWAGSTAVAGLPGDPLFDLRPSALVVVTA</sequence>
<gene>
    <name evidence="1" type="ORF">CSC81_18985</name>
</gene>
<feature type="non-terminal residue" evidence="1">
    <location>
        <position position="123"/>
    </location>
</feature>
<name>A0A2G1BQ88_9FLAO</name>
<feature type="non-terminal residue" evidence="1">
    <location>
        <position position="1"/>
    </location>
</feature>
<reference evidence="1 2" key="1">
    <citation type="journal article" date="2016" name="Nat. Commun.">
        <title>Microbial interactions lead to rapid micro-scale successions on model marine particles.</title>
        <authorList>
            <person name="Datta M.S."/>
            <person name="Sliwerska E."/>
            <person name="Gore J."/>
            <person name="Polz M.F."/>
            <person name="Cordero O.X."/>
        </authorList>
    </citation>
    <scope>NUCLEOTIDE SEQUENCE [LARGE SCALE GENOMIC DNA]</scope>
    <source>
        <strain evidence="1 2">4G03</strain>
    </source>
</reference>
<evidence type="ECO:0000313" key="2">
    <source>
        <dbReference type="Proteomes" id="UP000222163"/>
    </source>
</evidence>
<comment type="caution">
    <text evidence="1">The sequence shown here is derived from an EMBL/GenBank/DDBJ whole genome shotgun (WGS) entry which is preliminary data.</text>
</comment>
<dbReference type="EMBL" id="PDUU01001145">
    <property type="protein sequence ID" value="PHN95735.1"/>
    <property type="molecule type" value="Genomic_DNA"/>
</dbReference>
<organism evidence="1 2">
    <name type="scientific">Tenacibaculum discolor</name>
    <dbReference type="NCBI Taxonomy" id="361581"/>
    <lineage>
        <taxon>Bacteria</taxon>
        <taxon>Pseudomonadati</taxon>
        <taxon>Bacteroidota</taxon>
        <taxon>Flavobacteriia</taxon>
        <taxon>Flavobacteriales</taxon>
        <taxon>Flavobacteriaceae</taxon>
        <taxon>Tenacibaculum</taxon>
    </lineage>
</organism>